<dbReference type="PANTHER" id="PTHR23402">
    <property type="entry name" value="PROTEASE FAMILY C15 PYROGLUTAMYL-PEPTIDASE I-RELATED"/>
    <property type="match status" value="1"/>
</dbReference>
<dbReference type="PANTHER" id="PTHR23402:SF1">
    <property type="entry name" value="PYROGLUTAMYL-PEPTIDASE I"/>
    <property type="match status" value="1"/>
</dbReference>
<name>A0A5J6MM23_9PROT</name>
<dbReference type="SUPFAM" id="SSF53182">
    <property type="entry name" value="Pyrrolidone carboxyl peptidase (pyroglutamate aminopeptidase)"/>
    <property type="match status" value="1"/>
</dbReference>
<dbReference type="OrthoDB" id="9779738at2"/>
<evidence type="ECO:0000313" key="7">
    <source>
        <dbReference type="EMBL" id="QEX17270.1"/>
    </source>
</evidence>
<evidence type="ECO:0000256" key="4">
    <source>
        <dbReference type="ARBA" id="ARBA00022801"/>
    </source>
</evidence>
<dbReference type="GO" id="GO:0005829">
    <property type="term" value="C:cytosol"/>
    <property type="evidence" value="ECO:0007669"/>
    <property type="project" value="InterPro"/>
</dbReference>
<evidence type="ECO:0000256" key="2">
    <source>
        <dbReference type="ARBA" id="ARBA00022490"/>
    </source>
</evidence>
<keyword evidence="4" id="KW-0378">Hydrolase</keyword>
<dbReference type="PROSITE" id="PS01334">
    <property type="entry name" value="PYRASE_CYS"/>
    <property type="match status" value="1"/>
</dbReference>
<keyword evidence="5" id="KW-0788">Thiol protease</keyword>
<dbReference type="InterPro" id="IPR033694">
    <property type="entry name" value="PGPEP1_Cys_AS"/>
</dbReference>
<dbReference type="PIRSF" id="PIRSF015592">
    <property type="entry name" value="Prld-crbxl_pptds"/>
    <property type="match status" value="1"/>
</dbReference>
<proteinExistence type="inferred from homology"/>
<evidence type="ECO:0000256" key="6">
    <source>
        <dbReference type="PROSITE-ProRule" id="PRU10077"/>
    </source>
</evidence>
<evidence type="ECO:0000256" key="5">
    <source>
        <dbReference type="ARBA" id="ARBA00022807"/>
    </source>
</evidence>
<gene>
    <name evidence="7" type="ORF">FRZ44_25660</name>
</gene>
<dbReference type="GO" id="GO:0006508">
    <property type="term" value="P:proteolysis"/>
    <property type="evidence" value="ECO:0007669"/>
    <property type="project" value="UniProtKB-KW"/>
</dbReference>
<dbReference type="Pfam" id="PF01470">
    <property type="entry name" value="Peptidase_C15"/>
    <property type="match status" value="1"/>
</dbReference>
<organism evidence="7 8">
    <name type="scientific">Hypericibacter terrae</name>
    <dbReference type="NCBI Taxonomy" id="2602015"/>
    <lineage>
        <taxon>Bacteria</taxon>
        <taxon>Pseudomonadati</taxon>
        <taxon>Pseudomonadota</taxon>
        <taxon>Alphaproteobacteria</taxon>
        <taxon>Rhodospirillales</taxon>
        <taxon>Dongiaceae</taxon>
        <taxon>Hypericibacter</taxon>
    </lineage>
</organism>
<comment type="catalytic activity">
    <reaction evidence="6">
        <text>Release of an N-terminal pyroglutamyl group from a polypeptide, the second amino acid generally not being Pro.</text>
        <dbReference type="EC" id="3.4.19.3"/>
    </reaction>
</comment>
<dbReference type="EC" id="3.4.19.3" evidence="6"/>
<evidence type="ECO:0000256" key="1">
    <source>
        <dbReference type="ARBA" id="ARBA00006641"/>
    </source>
</evidence>
<evidence type="ECO:0000313" key="8">
    <source>
        <dbReference type="Proteomes" id="UP000326202"/>
    </source>
</evidence>
<comment type="similarity">
    <text evidence="1">Belongs to the peptidase C15 family.</text>
</comment>
<dbReference type="GO" id="GO:0016920">
    <property type="term" value="F:pyroglutamyl-peptidase activity"/>
    <property type="evidence" value="ECO:0007669"/>
    <property type="project" value="UniProtKB-EC"/>
</dbReference>
<sequence length="223" mass="24001">MRQRKALVTGFEPYGGRGSNPAFELARGIDGASIAGLTVAGRGLPVQFDGLQARLQDLIEAERPDLVISVGLWPGETMIRLERFAHNLADFDIPDNAGSRIRDGDVQGNGAVALKASWPVRRIQERILAEGVPARLSETAGTFLCNATLYACLETLEKQGGQRLCGFMHVPYMPAQVAELIAEVGREGTQELGQRADLASMDLAVMRRALDLALEVCADELGG</sequence>
<dbReference type="Proteomes" id="UP000326202">
    <property type="component" value="Chromosome"/>
</dbReference>
<dbReference type="KEGG" id="htq:FRZ44_25660"/>
<evidence type="ECO:0000256" key="3">
    <source>
        <dbReference type="ARBA" id="ARBA00022670"/>
    </source>
</evidence>
<keyword evidence="2" id="KW-0963">Cytoplasm</keyword>
<keyword evidence="8" id="KW-1185">Reference proteome</keyword>
<dbReference type="InterPro" id="IPR016125">
    <property type="entry name" value="Peptidase_C15-like"/>
</dbReference>
<accession>A0A5J6MM23</accession>
<reference evidence="7 8" key="1">
    <citation type="submission" date="2019-08" db="EMBL/GenBank/DDBJ databases">
        <title>Hyperibacter terrae gen. nov., sp. nov. and Hyperibacter viscosus sp. nov., two new members in the family Rhodospirillaceae isolated from the rhizosphere of Hypericum perforatum.</title>
        <authorList>
            <person name="Noviana Z."/>
        </authorList>
    </citation>
    <scope>NUCLEOTIDE SEQUENCE [LARGE SCALE GENOMIC DNA]</scope>
    <source>
        <strain evidence="7 8">R5913</strain>
    </source>
</reference>
<protein>
    <recommendedName>
        <fullName evidence="6">Pyroglutamyl-peptidase I</fullName>
        <ecNumber evidence="6">3.4.19.3</ecNumber>
    </recommendedName>
</protein>
<dbReference type="InterPro" id="IPR000816">
    <property type="entry name" value="Peptidase_C15"/>
</dbReference>
<dbReference type="EMBL" id="CP042906">
    <property type="protein sequence ID" value="QEX17270.1"/>
    <property type="molecule type" value="Genomic_DNA"/>
</dbReference>
<keyword evidence="3" id="KW-0645">Protease</keyword>
<dbReference type="InterPro" id="IPR036440">
    <property type="entry name" value="Peptidase_C15-like_sf"/>
</dbReference>
<dbReference type="CDD" id="cd00501">
    <property type="entry name" value="Peptidase_C15"/>
    <property type="match status" value="1"/>
</dbReference>
<dbReference type="PRINTS" id="PR00706">
    <property type="entry name" value="PYROGLUPTASE"/>
</dbReference>
<dbReference type="RefSeq" id="WP_151177542.1">
    <property type="nucleotide sequence ID" value="NZ_CP042906.1"/>
</dbReference>
<feature type="active site" evidence="6">
    <location>
        <position position="145"/>
    </location>
</feature>
<dbReference type="AlphaFoldDB" id="A0A5J6MM23"/>
<dbReference type="Gene3D" id="3.40.630.20">
    <property type="entry name" value="Peptidase C15, pyroglutamyl peptidase I-like"/>
    <property type="match status" value="1"/>
</dbReference>